<reference evidence="7 8" key="1">
    <citation type="submission" date="2022-10" db="EMBL/GenBank/DDBJ databases">
        <title>Defluviimonas sp. CAU 1641 isolated from mud.</title>
        <authorList>
            <person name="Kim W."/>
        </authorList>
    </citation>
    <scope>NUCLEOTIDE SEQUENCE [LARGE SCALE GENOMIC DNA]</scope>
    <source>
        <strain evidence="7 8">CAU 1641</strain>
    </source>
</reference>
<dbReference type="PROSITE" id="PS00211">
    <property type="entry name" value="ABC_TRANSPORTER_1"/>
    <property type="match status" value="1"/>
</dbReference>
<sequence length="342" mass="37557">MNDLIEVRDLSVHFEIRAKGIGGARRNLTAVDDVSLTAKRGQTLAIVGESGSGKTTLALAIARLASGKTTGEVRIDGKDVVSLTDGGLDWMRRKVQVIFQDPFSSLNPRQRAEDIVREPLDNLTTKTKAEKAEIVDRFFNAVGLRPEQKRLFPHQFSGGQRQRIGIARALSTQPEVIICDEPVSALDVAVQAQIINLLRRLQDEFGLTYLFISHDLGVVQHMCDSVAVMYMGKIVEHADRLQLFNDPQHPYTRALISAVPAVDPDLRNRGQKLALVGDPPNLLNLPKGCRFASRCPLAEPRCFETEPPLRVRVGGHRVACHLVDLGPEASAEAVSPSAPEFP</sequence>
<evidence type="ECO:0000256" key="1">
    <source>
        <dbReference type="ARBA" id="ARBA00004417"/>
    </source>
</evidence>
<dbReference type="NCBIfam" id="TIGR01727">
    <property type="entry name" value="oligo_HPY"/>
    <property type="match status" value="1"/>
</dbReference>
<dbReference type="InterPro" id="IPR013563">
    <property type="entry name" value="Oligopep_ABC_C"/>
</dbReference>
<dbReference type="CDD" id="cd03257">
    <property type="entry name" value="ABC_NikE_OppD_transporters"/>
    <property type="match status" value="1"/>
</dbReference>
<evidence type="ECO:0000259" key="6">
    <source>
        <dbReference type="PROSITE" id="PS50893"/>
    </source>
</evidence>
<keyword evidence="3" id="KW-0813">Transport</keyword>
<dbReference type="InterPro" id="IPR017871">
    <property type="entry name" value="ABC_transporter-like_CS"/>
</dbReference>
<dbReference type="GO" id="GO:0005524">
    <property type="term" value="F:ATP binding"/>
    <property type="evidence" value="ECO:0007669"/>
    <property type="project" value="UniProtKB-KW"/>
</dbReference>
<dbReference type="GO" id="GO:0004519">
    <property type="term" value="F:endonuclease activity"/>
    <property type="evidence" value="ECO:0007669"/>
    <property type="project" value="UniProtKB-KW"/>
</dbReference>
<evidence type="ECO:0000256" key="3">
    <source>
        <dbReference type="ARBA" id="ARBA00022448"/>
    </source>
</evidence>
<dbReference type="Gene3D" id="3.40.50.300">
    <property type="entry name" value="P-loop containing nucleotide triphosphate hydrolases"/>
    <property type="match status" value="1"/>
</dbReference>
<dbReference type="Proteomes" id="UP001207582">
    <property type="component" value="Unassembled WGS sequence"/>
</dbReference>
<gene>
    <name evidence="7" type="ORF">OM960_19065</name>
</gene>
<keyword evidence="4" id="KW-0547">Nucleotide-binding</keyword>
<evidence type="ECO:0000256" key="5">
    <source>
        <dbReference type="ARBA" id="ARBA00022840"/>
    </source>
</evidence>
<feature type="domain" description="ABC transporter" evidence="6">
    <location>
        <begin position="16"/>
        <end position="256"/>
    </location>
</feature>
<proteinExistence type="inferred from homology"/>
<dbReference type="PANTHER" id="PTHR43776">
    <property type="entry name" value="TRANSPORT ATP-BINDING PROTEIN"/>
    <property type="match status" value="1"/>
</dbReference>
<keyword evidence="7" id="KW-0540">Nuclease</keyword>
<keyword evidence="7" id="KW-0378">Hydrolase</keyword>
<keyword evidence="5 7" id="KW-0067">ATP-binding</keyword>
<comment type="similarity">
    <text evidence="2">Belongs to the ABC transporter superfamily.</text>
</comment>
<comment type="caution">
    <text evidence="7">The sequence shown here is derived from an EMBL/GenBank/DDBJ whole genome shotgun (WGS) entry which is preliminary data.</text>
</comment>
<evidence type="ECO:0000256" key="4">
    <source>
        <dbReference type="ARBA" id="ARBA00022741"/>
    </source>
</evidence>
<dbReference type="Pfam" id="PF00005">
    <property type="entry name" value="ABC_tran"/>
    <property type="match status" value="1"/>
</dbReference>
<evidence type="ECO:0000256" key="2">
    <source>
        <dbReference type="ARBA" id="ARBA00005417"/>
    </source>
</evidence>
<dbReference type="RefSeq" id="WP_264773088.1">
    <property type="nucleotide sequence ID" value="NZ_JAPDOG010000022.1"/>
</dbReference>
<dbReference type="InterPro" id="IPR003439">
    <property type="entry name" value="ABC_transporter-like_ATP-bd"/>
</dbReference>
<dbReference type="Pfam" id="PF08352">
    <property type="entry name" value="oligo_HPY"/>
    <property type="match status" value="1"/>
</dbReference>
<keyword evidence="8" id="KW-1185">Reference proteome</keyword>
<evidence type="ECO:0000313" key="8">
    <source>
        <dbReference type="Proteomes" id="UP001207582"/>
    </source>
</evidence>
<dbReference type="PANTHER" id="PTHR43776:SF7">
    <property type="entry name" value="D,D-DIPEPTIDE TRANSPORT ATP-BINDING PROTEIN DDPF-RELATED"/>
    <property type="match status" value="1"/>
</dbReference>
<name>A0ABT3J7J2_9RHOB</name>
<comment type="subcellular location">
    <subcellularLocation>
        <location evidence="1">Cell inner membrane</location>
        <topology evidence="1">Peripheral membrane protein</topology>
    </subcellularLocation>
</comment>
<dbReference type="InterPro" id="IPR027417">
    <property type="entry name" value="P-loop_NTPase"/>
</dbReference>
<dbReference type="InterPro" id="IPR050319">
    <property type="entry name" value="ABC_transp_ATP-bind"/>
</dbReference>
<evidence type="ECO:0000313" key="7">
    <source>
        <dbReference type="EMBL" id="MCW3783643.1"/>
    </source>
</evidence>
<dbReference type="SMART" id="SM00382">
    <property type="entry name" value="AAA"/>
    <property type="match status" value="1"/>
</dbReference>
<accession>A0ABT3J7J2</accession>
<protein>
    <submittedName>
        <fullName evidence="7">ATP-binding cassette domain-containing protein</fullName>
    </submittedName>
</protein>
<keyword evidence="7" id="KW-0255">Endonuclease</keyword>
<dbReference type="EMBL" id="JAPDOG010000022">
    <property type="protein sequence ID" value="MCW3783643.1"/>
    <property type="molecule type" value="Genomic_DNA"/>
</dbReference>
<dbReference type="PROSITE" id="PS50893">
    <property type="entry name" value="ABC_TRANSPORTER_2"/>
    <property type="match status" value="1"/>
</dbReference>
<organism evidence="7 8">
    <name type="scientific">Defluviimonas salinarum</name>
    <dbReference type="NCBI Taxonomy" id="2992147"/>
    <lineage>
        <taxon>Bacteria</taxon>
        <taxon>Pseudomonadati</taxon>
        <taxon>Pseudomonadota</taxon>
        <taxon>Alphaproteobacteria</taxon>
        <taxon>Rhodobacterales</taxon>
        <taxon>Paracoccaceae</taxon>
        <taxon>Albidovulum</taxon>
    </lineage>
</organism>
<dbReference type="SUPFAM" id="SSF52540">
    <property type="entry name" value="P-loop containing nucleoside triphosphate hydrolases"/>
    <property type="match status" value="1"/>
</dbReference>
<dbReference type="InterPro" id="IPR003593">
    <property type="entry name" value="AAA+_ATPase"/>
</dbReference>